<feature type="region of interest" description="Disordered" evidence="1">
    <location>
        <begin position="87"/>
        <end position="138"/>
    </location>
</feature>
<proteinExistence type="predicted"/>
<evidence type="ECO:0000313" key="2">
    <source>
        <dbReference type="EMBL" id="CAH2075305.1"/>
    </source>
</evidence>
<dbReference type="EMBL" id="OW152820">
    <property type="protein sequence ID" value="CAH2075305.1"/>
    <property type="molecule type" value="Genomic_DNA"/>
</dbReference>
<keyword evidence="3" id="KW-1185">Reference proteome</keyword>
<reference evidence="2" key="1">
    <citation type="submission" date="2022-03" db="EMBL/GenBank/DDBJ databases">
        <authorList>
            <person name="Martin H S."/>
        </authorList>
    </citation>
    <scope>NUCLEOTIDE SEQUENCE</scope>
</reference>
<gene>
    <name evidence="2" type="ORF">IPOD504_LOCUS16675</name>
</gene>
<evidence type="ECO:0000256" key="1">
    <source>
        <dbReference type="SAM" id="MobiDB-lite"/>
    </source>
</evidence>
<organism evidence="2 3">
    <name type="scientific">Iphiclides podalirius</name>
    <name type="common">scarce swallowtail</name>
    <dbReference type="NCBI Taxonomy" id="110791"/>
    <lineage>
        <taxon>Eukaryota</taxon>
        <taxon>Metazoa</taxon>
        <taxon>Ecdysozoa</taxon>
        <taxon>Arthropoda</taxon>
        <taxon>Hexapoda</taxon>
        <taxon>Insecta</taxon>
        <taxon>Pterygota</taxon>
        <taxon>Neoptera</taxon>
        <taxon>Endopterygota</taxon>
        <taxon>Lepidoptera</taxon>
        <taxon>Glossata</taxon>
        <taxon>Ditrysia</taxon>
        <taxon>Papilionoidea</taxon>
        <taxon>Papilionidae</taxon>
        <taxon>Papilioninae</taxon>
        <taxon>Iphiclides</taxon>
    </lineage>
</organism>
<protein>
    <submittedName>
        <fullName evidence="2">Uncharacterized protein</fullName>
    </submittedName>
</protein>
<feature type="compositionally biased region" description="Basic and acidic residues" evidence="1">
    <location>
        <begin position="93"/>
        <end position="102"/>
    </location>
</feature>
<name>A0ABN8JAY2_9NEOP</name>
<evidence type="ECO:0000313" key="3">
    <source>
        <dbReference type="Proteomes" id="UP000837857"/>
    </source>
</evidence>
<accession>A0ABN8JAY2</accession>
<sequence length="138" mass="15085">MRGVCSGHAGGAVQGRRVNTAGGCTKGSPLRWPWTRATGIPSYLALSVTVGPKWDMRRRSGGDTSSALNVSADWVAAERAWRRRVRTGAAVARRPEPRRSDAQAHTAPRTAPTVHRASDDRNGRANLELQRPPDRMRH</sequence>
<feature type="non-terminal residue" evidence="2">
    <location>
        <position position="138"/>
    </location>
</feature>
<dbReference type="Proteomes" id="UP000837857">
    <property type="component" value="Chromosome 8"/>
</dbReference>